<keyword evidence="1" id="KW-0853">WD repeat</keyword>
<dbReference type="InterPro" id="IPR036322">
    <property type="entry name" value="WD40_repeat_dom_sf"/>
</dbReference>
<keyword evidence="2" id="KW-0677">Repeat</keyword>
<dbReference type="Proteomes" id="UP000077521">
    <property type="component" value="Unassembled WGS sequence"/>
</dbReference>
<dbReference type="EMBL" id="LWDF02000013">
    <property type="protein sequence ID" value="KAE8260314.1"/>
    <property type="molecule type" value="Genomic_DNA"/>
</dbReference>
<organism evidence="4 5">
    <name type="scientific">Tilletia indica</name>
    <dbReference type="NCBI Taxonomy" id="43049"/>
    <lineage>
        <taxon>Eukaryota</taxon>
        <taxon>Fungi</taxon>
        <taxon>Dikarya</taxon>
        <taxon>Basidiomycota</taxon>
        <taxon>Ustilaginomycotina</taxon>
        <taxon>Exobasidiomycetes</taxon>
        <taxon>Tilletiales</taxon>
        <taxon>Tilletiaceae</taxon>
        <taxon>Tilletia</taxon>
    </lineage>
</organism>
<sequence>MQSSDARNLFQTEASLAQGKARATKAKRTAQGVRYGRPIWLGGNDGTGAKKAGSASVSGVALSAEPGTINGDDYGTAAFKENGADEPFVSLAGKDENVGAAFDGGKTRILSALLDPTPDAGNAHLFTAESGALLRRIDLESGLAVQLFRGHTAPVTALAILEVPTSAEAVSGVGAARRRILFSAGWDRSIRAWPIYDASTEGRPLPLRMNTPLLNHPDAASDFIKALLVVPSATHPILLSGGSDRVIRIWSLARLQQLVFSLSEATWRDPSAASQHLAEALLSDGRKAELDLMGTFGEHTRPITALEILPERPHTGASKPTTNPIIFSADSLGRIAQSELELRGSPLEKAGSASARLRPQRELKGTETSVGALHAGWVRIEPEQEEELDDGAGSQELWEARLWSASRDRTAHVYTIIYADESRKASRRPQVKPVAKSGRAAALQFGSQEPIWPEKSVTHKDYVTSVLDLNFVRRSDPAQPRHPPASAVDVILSQTSGDSIDAPALITACSDEQIRLWSLHSDETNAVDDDESRDTSTKIFDIHGNAAIDPNRPPGARLKGCIEGHWHEISSLGAWWRQPAATTADSTAMANQGEWWIVSASYDGSVRRWSLAEFIRIAASSKVQSQSGIAENESAASSGATQTKPEEGQVKQGQNGSGGIQMTAEEEAELAELMGSDDDD</sequence>
<reference evidence="4" key="2">
    <citation type="journal article" date="2019" name="IMA Fungus">
        <title>Genome sequencing and comparison of five Tilletia species to identify candidate genes for the detection of regulated species infecting wheat.</title>
        <authorList>
            <person name="Nguyen H.D.T."/>
            <person name="Sultana T."/>
            <person name="Kesanakurti P."/>
            <person name="Hambleton S."/>
        </authorList>
    </citation>
    <scope>NUCLEOTIDE SEQUENCE</scope>
    <source>
        <strain evidence="4">DAOMC 236416</strain>
    </source>
</reference>
<dbReference type="SMART" id="SM00320">
    <property type="entry name" value="WD40"/>
    <property type="match status" value="4"/>
</dbReference>
<dbReference type="Pfam" id="PF00400">
    <property type="entry name" value="WD40"/>
    <property type="match status" value="1"/>
</dbReference>
<dbReference type="PANTHER" id="PTHR22847:SF637">
    <property type="entry name" value="WD REPEAT DOMAIN 5B"/>
    <property type="match status" value="1"/>
</dbReference>
<name>A0A177TRI0_9BASI</name>
<dbReference type="InterPro" id="IPR001680">
    <property type="entry name" value="WD40_rpt"/>
</dbReference>
<evidence type="ECO:0000256" key="3">
    <source>
        <dbReference type="SAM" id="MobiDB-lite"/>
    </source>
</evidence>
<dbReference type="AlphaFoldDB" id="A0A177TRI0"/>
<dbReference type="InterPro" id="IPR015943">
    <property type="entry name" value="WD40/YVTN_repeat-like_dom_sf"/>
</dbReference>
<dbReference type="SUPFAM" id="SSF50978">
    <property type="entry name" value="WD40 repeat-like"/>
    <property type="match status" value="1"/>
</dbReference>
<keyword evidence="5" id="KW-1185">Reference proteome</keyword>
<protein>
    <recommendedName>
        <fullName evidence="6">WD40 repeat-like protein</fullName>
    </recommendedName>
</protein>
<evidence type="ECO:0000256" key="2">
    <source>
        <dbReference type="ARBA" id="ARBA00022737"/>
    </source>
</evidence>
<dbReference type="GO" id="GO:1990234">
    <property type="term" value="C:transferase complex"/>
    <property type="evidence" value="ECO:0007669"/>
    <property type="project" value="UniProtKB-ARBA"/>
</dbReference>
<evidence type="ECO:0000313" key="5">
    <source>
        <dbReference type="Proteomes" id="UP000077521"/>
    </source>
</evidence>
<reference evidence="4" key="1">
    <citation type="submission" date="2016-04" db="EMBL/GenBank/DDBJ databases">
        <authorList>
            <person name="Nguyen H.D."/>
            <person name="Samba Siva P."/>
            <person name="Cullis J."/>
            <person name="Levesque C.A."/>
            <person name="Hambleton S."/>
        </authorList>
    </citation>
    <scope>NUCLEOTIDE SEQUENCE</scope>
    <source>
        <strain evidence="4">DAOMC 236416</strain>
    </source>
</reference>
<gene>
    <name evidence="4" type="ORF">A4X13_0g410</name>
</gene>
<proteinExistence type="predicted"/>
<dbReference type="Gene3D" id="2.130.10.10">
    <property type="entry name" value="YVTN repeat-like/Quinoprotein amine dehydrogenase"/>
    <property type="match status" value="2"/>
</dbReference>
<evidence type="ECO:0000256" key="1">
    <source>
        <dbReference type="ARBA" id="ARBA00022574"/>
    </source>
</evidence>
<evidence type="ECO:0008006" key="6">
    <source>
        <dbReference type="Google" id="ProtNLM"/>
    </source>
</evidence>
<feature type="region of interest" description="Disordered" evidence="3">
    <location>
        <begin position="622"/>
        <end position="680"/>
    </location>
</feature>
<evidence type="ECO:0000313" key="4">
    <source>
        <dbReference type="EMBL" id="KAE8260314.1"/>
    </source>
</evidence>
<comment type="caution">
    <text evidence="4">The sequence shown here is derived from an EMBL/GenBank/DDBJ whole genome shotgun (WGS) entry which is preliminary data.</text>
</comment>
<accession>A0A177TRI0</accession>
<dbReference type="PANTHER" id="PTHR22847">
    <property type="entry name" value="WD40 REPEAT PROTEIN"/>
    <property type="match status" value="1"/>
</dbReference>
<feature type="compositionally biased region" description="Polar residues" evidence="3">
    <location>
        <begin position="622"/>
        <end position="643"/>
    </location>
</feature>
<feature type="compositionally biased region" description="Acidic residues" evidence="3">
    <location>
        <begin position="664"/>
        <end position="680"/>
    </location>
</feature>